<dbReference type="PANTHER" id="PTHR46401">
    <property type="entry name" value="GLYCOSYLTRANSFERASE WBBK-RELATED"/>
    <property type="match status" value="1"/>
</dbReference>
<organism evidence="3 4">
    <name type="scientific">Sulfuracidifex tepidarius</name>
    <dbReference type="NCBI Taxonomy" id="1294262"/>
    <lineage>
        <taxon>Archaea</taxon>
        <taxon>Thermoproteota</taxon>
        <taxon>Thermoprotei</taxon>
        <taxon>Sulfolobales</taxon>
        <taxon>Sulfolobaceae</taxon>
        <taxon>Sulfuracidifex</taxon>
    </lineage>
</organism>
<dbReference type="EMBL" id="AP018929">
    <property type="protein sequence ID" value="BBG22824.1"/>
    <property type="molecule type" value="Genomic_DNA"/>
</dbReference>
<gene>
    <name evidence="3" type="ORF">IC006_0108</name>
</gene>
<proteinExistence type="predicted"/>
<dbReference type="PANTHER" id="PTHR46401:SF2">
    <property type="entry name" value="GLYCOSYLTRANSFERASE WBBK-RELATED"/>
    <property type="match status" value="1"/>
</dbReference>
<keyword evidence="1" id="KW-0808">Transferase</keyword>
<accession>A0A510DRN6</accession>
<reference evidence="3 4" key="1">
    <citation type="journal article" date="2020" name="Int. J. Syst. Evol. Microbiol.">
        <title>Sulfuracidifex tepidarius gen. nov., sp. nov. and transfer of Sulfolobus metallicus Huber and Stetter 1992 to the genus Sulfuracidifex as Sulfuracidifex metallicus comb. nov.</title>
        <authorList>
            <person name="Itoh T."/>
            <person name="Miura T."/>
            <person name="Sakai H.D."/>
            <person name="Kato S."/>
            <person name="Ohkuma M."/>
            <person name="Takashina T."/>
        </authorList>
    </citation>
    <scope>NUCLEOTIDE SEQUENCE [LARGE SCALE GENOMIC DNA]</scope>
    <source>
        <strain evidence="3 4">IC-006</strain>
    </source>
</reference>
<dbReference type="InterPro" id="IPR001296">
    <property type="entry name" value="Glyco_trans_1"/>
</dbReference>
<feature type="domain" description="Glycosyl transferase family 1" evidence="2">
    <location>
        <begin position="251"/>
        <end position="343"/>
    </location>
</feature>
<dbReference type="GeneID" id="41714008"/>
<dbReference type="SUPFAM" id="SSF53756">
    <property type="entry name" value="UDP-Glycosyltransferase/glycogen phosphorylase"/>
    <property type="match status" value="1"/>
</dbReference>
<dbReference type="AlphaFoldDB" id="A0A510DRN6"/>
<sequence length="378" mass="43033">MLFTFVTDPLTSIYGAVKPAVIVGKELNKMGHEVSFVSTQISEKAKEELSWANVTLIKRKTKVGNSLFSSIPILREKVGNSLFSSIPILRDWMKAMILPSEIEVEGDVVVNSSSSVLVNSTVYYGQGQITKALDDIVKAKDFPWRYRIVYNSFGPIFRRLEMKHVNKLRGMTSFFIANSNYSRKLYESWSIKVDDVIYPPVDDTLFRPTTNPEGDYVVTYVGVEGKETDLEVLRRLSDAGVKVKAFGRMKVEKQIGKNVEFLGFVDEKKLVDLYSNALFTLVVFNHEPFGYVPIESMACGTPVLSYNKQGPSESVCEKCGWLVASRDEMIKKAIEIWKKGYDPKMRINAMMKSKRYSKDSIVKQWLCLIKEEKVEKER</sequence>
<evidence type="ECO:0000313" key="4">
    <source>
        <dbReference type="Proteomes" id="UP000322983"/>
    </source>
</evidence>
<dbReference type="Proteomes" id="UP000322983">
    <property type="component" value="Chromosome"/>
</dbReference>
<dbReference type="Gene3D" id="3.40.50.2000">
    <property type="entry name" value="Glycogen Phosphorylase B"/>
    <property type="match status" value="1"/>
</dbReference>
<dbReference type="Pfam" id="PF00534">
    <property type="entry name" value="Glycos_transf_1"/>
    <property type="match status" value="1"/>
</dbReference>
<evidence type="ECO:0000259" key="2">
    <source>
        <dbReference type="Pfam" id="PF00534"/>
    </source>
</evidence>
<dbReference type="STRING" id="1294262.GCA_001316085_00909"/>
<dbReference type="GO" id="GO:0016757">
    <property type="term" value="F:glycosyltransferase activity"/>
    <property type="evidence" value="ECO:0007669"/>
    <property type="project" value="InterPro"/>
</dbReference>
<dbReference type="RefSeq" id="WP_054845397.1">
    <property type="nucleotide sequence ID" value="NZ_AP018929.1"/>
</dbReference>
<name>A0A510DRN6_9CREN</name>
<dbReference type="OrthoDB" id="42754at2157"/>
<keyword evidence="4" id="KW-1185">Reference proteome</keyword>
<evidence type="ECO:0000313" key="3">
    <source>
        <dbReference type="EMBL" id="BBG22824.1"/>
    </source>
</evidence>
<protein>
    <submittedName>
        <fullName evidence="3">D-inositol-3-phosphate glycosyltransferase</fullName>
    </submittedName>
</protein>
<dbReference type="KEGG" id="step:IC006_0108"/>
<evidence type="ECO:0000256" key="1">
    <source>
        <dbReference type="ARBA" id="ARBA00022679"/>
    </source>
</evidence>